<comment type="caution">
    <text evidence="1">The sequence shown here is derived from an EMBL/GenBank/DDBJ whole genome shotgun (WGS) entry which is preliminary data.</text>
</comment>
<protein>
    <submittedName>
        <fullName evidence="1">Uncharacterized protein</fullName>
    </submittedName>
</protein>
<dbReference type="EMBL" id="JAPDGR010000016">
    <property type="protein sequence ID" value="KAJ2998825.1"/>
    <property type="molecule type" value="Genomic_DNA"/>
</dbReference>
<proteinExistence type="predicted"/>
<sequence length="829" mass="94240">MDLQSLEEGDNAGIGRCVVWRRHRHRVVAGKQDHKDSLNRYVQVKEGDKDKDHYLNPDDGKLVLLRVQCARDYHRDPNLVITWDDPLKLHPLVEGLKAFKEAPRSILTWTFNDMLRERSVLEGALYPSKEPYKSSDLYWKYPIACLLLTLTALVGPVEGNTYPGGRYPPVRYKYFSYPKTPRNKREAAGSEKTYNATPPHEQSDGTIALGGHVPRELSLQDDGIMDGVLVLRRHLRPRKLCVIRENADASQPAPTNVEVVDSIEWGHDNSANENGEYVFVSYTRAQFHTYTRDDMREWDAPESEDERELRDFMYAQGEIDRQRLLEVGIQAAHDAGVKAFWIDVYCMDDAEARKMDSHRICDVARGAKSMVIALQDTVRSRALAQPAQAVDELLQNWSSRLWTLPEMLLAPTRHDLKIYLARGGVKFCDTIPKRSMAARAYRGRDATLVRQLVDHFEASQQLTLTELLTIGLECLVNRDTNPFMPADQVYALMTMVRRRPMPNENDSLFEAFAKLSLLNDSNSLLERLICTLPRRRGEPWHKLEDFWGAKLWDIEPTVQVSAIASDQTVVLDGGFGATIDWSRLTKVGFLKRKTIWRIIGESIARLAPIWLIISITLLASVSQPSLRNSPILPLGIIFFIVAFSTVAILPYAMLSLYSGKFWSTQALLIGLEGHADIEWLEIQLFGFAQGRLQWSAWGSTQSLHRPRPTADDTMWTEGEVEALEPHDTELENADPMSKSRARLFTIVDTYSMTASLVWADHPPTAALVCGQEGGMRRVLLCSYDYNTQSFHRETVIRMPTKVLDRMDRVDKFRFSIANRPLGTSNGTSH</sequence>
<accession>A0ACC1PQ29</accession>
<gene>
    <name evidence="1" type="ORF">NUW58_g209</name>
</gene>
<evidence type="ECO:0000313" key="1">
    <source>
        <dbReference type="EMBL" id="KAJ2998825.1"/>
    </source>
</evidence>
<reference evidence="1" key="1">
    <citation type="submission" date="2022-10" db="EMBL/GenBank/DDBJ databases">
        <title>Genome Sequence of Xylaria curta.</title>
        <authorList>
            <person name="Buettner E."/>
        </authorList>
    </citation>
    <scope>NUCLEOTIDE SEQUENCE</scope>
    <source>
        <strain evidence="1">Babe10</strain>
    </source>
</reference>
<name>A0ACC1PQ29_9PEZI</name>
<keyword evidence="2" id="KW-1185">Reference proteome</keyword>
<evidence type="ECO:0000313" key="2">
    <source>
        <dbReference type="Proteomes" id="UP001143856"/>
    </source>
</evidence>
<organism evidence="1 2">
    <name type="scientific">Xylaria curta</name>
    <dbReference type="NCBI Taxonomy" id="42375"/>
    <lineage>
        <taxon>Eukaryota</taxon>
        <taxon>Fungi</taxon>
        <taxon>Dikarya</taxon>
        <taxon>Ascomycota</taxon>
        <taxon>Pezizomycotina</taxon>
        <taxon>Sordariomycetes</taxon>
        <taxon>Xylariomycetidae</taxon>
        <taxon>Xylariales</taxon>
        <taxon>Xylariaceae</taxon>
        <taxon>Xylaria</taxon>
    </lineage>
</organism>
<dbReference type="Proteomes" id="UP001143856">
    <property type="component" value="Unassembled WGS sequence"/>
</dbReference>